<keyword evidence="4" id="KW-1185">Reference proteome</keyword>
<dbReference type="SUPFAM" id="SSF82784">
    <property type="entry name" value="OsmC-like"/>
    <property type="match status" value="1"/>
</dbReference>
<gene>
    <name evidence="3" type="ORF">CSHISOI_07324</name>
</gene>
<organism evidence="3 4">
    <name type="scientific">Colletotrichum shisoi</name>
    <dbReference type="NCBI Taxonomy" id="2078593"/>
    <lineage>
        <taxon>Eukaryota</taxon>
        <taxon>Fungi</taxon>
        <taxon>Dikarya</taxon>
        <taxon>Ascomycota</taxon>
        <taxon>Pezizomycotina</taxon>
        <taxon>Sordariomycetes</taxon>
        <taxon>Hypocreomycetidae</taxon>
        <taxon>Glomerellales</taxon>
        <taxon>Glomerellaceae</taxon>
        <taxon>Colletotrichum</taxon>
        <taxon>Colletotrichum destructivum species complex</taxon>
    </lineage>
</organism>
<protein>
    <recommendedName>
        <fullName evidence="5">Organic hydroperoxide resistance protein</fullName>
    </recommendedName>
</protein>
<dbReference type="AlphaFoldDB" id="A0A5Q4BMW7"/>
<dbReference type="InterPro" id="IPR003718">
    <property type="entry name" value="OsmC/Ohr_fam"/>
</dbReference>
<evidence type="ECO:0000256" key="2">
    <source>
        <dbReference type="SAM" id="MobiDB-lite"/>
    </source>
</evidence>
<comment type="caution">
    <text evidence="3">The sequence shown here is derived from an EMBL/GenBank/DDBJ whole genome shotgun (WGS) entry which is preliminary data.</text>
</comment>
<name>A0A5Q4BMW7_9PEZI</name>
<dbReference type="NCBIfam" id="TIGR03561">
    <property type="entry name" value="organ_hyd_perox"/>
    <property type="match status" value="1"/>
</dbReference>
<feature type="region of interest" description="Disordered" evidence="2">
    <location>
        <begin position="184"/>
        <end position="227"/>
    </location>
</feature>
<dbReference type="OrthoDB" id="60422at2759"/>
<dbReference type="Proteomes" id="UP000326340">
    <property type="component" value="Unassembled WGS sequence"/>
</dbReference>
<reference evidence="3 4" key="1">
    <citation type="journal article" date="2019" name="Sci. Rep.">
        <title>Colletotrichum shisoi sp. nov., an anthracnose pathogen of Perilla frutescens in Japan: molecular phylogenetic, morphological and genomic evidence.</title>
        <authorList>
            <person name="Gan P."/>
            <person name="Tsushima A."/>
            <person name="Hiroyama R."/>
            <person name="Narusaka M."/>
            <person name="Takano Y."/>
            <person name="Narusaka Y."/>
            <person name="Kawaradani M."/>
            <person name="Damm U."/>
            <person name="Shirasu K."/>
        </authorList>
    </citation>
    <scope>NUCLEOTIDE SEQUENCE [LARGE SCALE GENOMIC DNA]</scope>
    <source>
        <strain evidence="3 4">PG-2018a</strain>
    </source>
</reference>
<dbReference type="PANTHER" id="PTHR33797:SF2">
    <property type="entry name" value="ORGANIC HYDROPEROXIDE RESISTANCE PROTEIN-LIKE"/>
    <property type="match status" value="1"/>
</dbReference>
<feature type="compositionally biased region" description="Basic and acidic residues" evidence="2">
    <location>
        <begin position="204"/>
        <end position="213"/>
    </location>
</feature>
<dbReference type="GO" id="GO:0006979">
    <property type="term" value="P:response to oxidative stress"/>
    <property type="evidence" value="ECO:0007669"/>
    <property type="project" value="InterPro"/>
</dbReference>
<comment type="similarity">
    <text evidence="1">Belongs to the OsmC/Ohr family.</text>
</comment>
<dbReference type="Gene3D" id="2.20.25.10">
    <property type="match status" value="1"/>
</dbReference>
<evidence type="ECO:0008006" key="5">
    <source>
        <dbReference type="Google" id="ProtNLM"/>
    </source>
</evidence>
<sequence length="227" mass="24384">MAFSLRTIRLAQRVPQVLSRAAPKPARITTQKRLINTDTAPVLYSAFAKVSGARMGHVQGDNLVVDLTMAKALGGPGDKGKTNPEELFAAGYGACFQSSMNASAASMKIQMPKKPEDSVVETTVYLVGDMKRLDMDLRVDMKVRVKGLSNDEVQKVVDKAKEVCPYSRATKGNVTTNIEVVKFDENGDSNNSKQTVTSGGSGKSKGDSEKEPGEVNGARPTGHSDYQ</sequence>
<feature type="compositionally biased region" description="Polar residues" evidence="2">
    <location>
        <begin position="188"/>
        <end position="197"/>
    </location>
</feature>
<evidence type="ECO:0000313" key="3">
    <source>
        <dbReference type="EMBL" id="TQN68131.1"/>
    </source>
</evidence>
<dbReference type="InterPro" id="IPR036102">
    <property type="entry name" value="OsmC/Ohrsf"/>
</dbReference>
<dbReference type="Gene3D" id="3.30.300.20">
    <property type="match status" value="1"/>
</dbReference>
<dbReference type="PANTHER" id="PTHR33797">
    <property type="entry name" value="ORGANIC HYDROPEROXIDE RESISTANCE PROTEIN-LIKE"/>
    <property type="match status" value="1"/>
</dbReference>
<dbReference type="InterPro" id="IPR019953">
    <property type="entry name" value="OHR"/>
</dbReference>
<accession>A0A5Q4BMW7</accession>
<dbReference type="EMBL" id="PUHP01000763">
    <property type="protein sequence ID" value="TQN68131.1"/>
    <property type="molecule type" value="Genomic_DNA"/>
</dbReference>
<dbReference type="Pfam" id="PF02566">
    <property type="entry name" value="OsmC"/>
    <property type="match status" value="1"/>
</dbReference>
<evidence type="ECO:0000313" key="4">
    <source>
        <dbReference type="Proteomes" id="UP000326340"/>
    </source>
</evidence>
<evidence type="ECO:0000256" key="1">
    <source>
        <dbReference type="ARBA" id="ARBA00007378"/>
    </source>
</evidence>
<proteinExistence type="inferred from homology"/>
<dbReference type="InterPro" id="IPR015946">
    <property type="entry name" value="KH_dom-like_a/b"/>
</dbReference>